<evidence type="ECO:0000313" key="2">
    <source>
        <dbReference type="Proteomes" id="UP000004994"/>
    </source>
</evidence>
<dbReference type="Gramene" id="Solyc02g084315.1.1">
    <property type="protein sequence ID" value="Solyc02g084315.1.1"/>
    <property type="gene ID" value="Solyc02g084315.1"/>
</dbReference>
<dbReference type="AlphaFoldDB" id="A0A3Q7F824"/>
<keyword evidence="2" id="KW-1185">Reference proteome</keyword>
<dbReference type="EnsemblPlants" id="Solyc02g084315.1.1">
    <property type="protein sequence ID" value="Solyc02g084315.1.1"/>
    <property type="gene ID" value="Solyc02g084315.1"/>
</dbReference>
<proteinExistence type="predicted"/>
<name>A0A3Q7F824_SOLLC</name>
<dbReference type="InParanoid" id="A0A3Q7F824"/>
<evidence type="ECO:0000313" key="1">
    <source>
        <dbReference type="EnsemblPlants" id="Solyc02g084315.1.1"/>
    </source>
</evidence>
<accession>A0A3Q7F824</accession>
<reference evidence="1" key="2">
    <citation type="submission" date="2019-01" db="UniProtKB">
        <authorList>
            <consortium name="EnsemblPlants"/>
        </authorList>
    </citation>
    <scope>IDENTIFICATION</scope>
    <source>
        <strain evidence="1">cv. Heinz 1706</strain>
    </source>
</reference>
<dbReference type="Proteomes" id="UP000004994">
    <property type="component" value="Chromosome 2"/>
</dbReference>
<organism evidence="1">
    <name type="scientific">Solanum lycopersicum</name>
    <name type="common">Tomato</name>
    <name type="synonym">Lycopersicon esculentum</name>
    <dbReference type="NCBI Taxonomy" id="4081"/>
    <lineage>
        <taxon>Eukaryota</taxon>
        <taxon>Viridiplantae</taxon>
        <taxon>Streptophyta</taxon>
        <taxon>Embryophyta</taxon>
        <taxon>Tracheophyta</taxon>
        <taxon>Spermatophyta</taxon>
        <taxon>Magnoliopsida</taxon>
        <taxon>eudicotyledons</taxon>
        <taxon>Gunneridae</taxon>
        <taxon>Pentapetalae</taxon>
        <taxon>asterids</taxon>
        <taxon>lamiids</taxon>
        <taxon>Solanales</taxon>
        <taxon>Solanaceae</taxon>
        <taxon>Solanoideae</taxon>
        <taxon>Solaneae</taxon>
        <taxon>Solanum</taxon>
        <taxon>Solanum subgen. Lycopersicon</taxon>
    </lineage>
</organism>
<sequence>MSQVGTLSSTMRLTHDEESKEGILSMALNAYFTPSTSKYSHSGLMGTRKNKFYAGNRGKNKFFAMSESSRKAAVNNSIKIVHVVPLMAVSQDYLNARSHDRWVYEIFGEVPFFGLSSLSHRQTDVCSHAGFQSF</sequence>
<protein>
    <submittedName>
        <fullName evidence="1">Uncharacterized protein</fullName>
    </submittedName>
</protein>
<reference evidence="1" key="1">
    <citation type="journal article" date="2012" name="Nature">
        <title>The tomato genome sequence provides insights into fleshy fruit evolution.</title>
        <authorList>
            <consortium name="Tomato Genome Consortium"/>
        </authorList>
    </citation>
    <scope>NUCLEOTIDE SEQUENCE [LARGE SCALE GENOMIC DNA]</scope>
    <source>
        <strain evidence="1">cv. Heinz 1706</strain>
    </source>
</reference>